<proteinExistence type="predicted"/>
<accession>A0A087HLW9</accession>
<dbReference type="Gramene" id="KFK43121">
    <property type="protein sequence ID" value="KFK43121"/>
    <property type="gene ID" value="AALP_AA1G082800"/>
</dbReference>
<reference evidence="2" key="1">
    <citation type="journal article" date="2015" name="Nat. Plants">
        <title>Genome expansion of Arabis alpina linked with retrotransposition and reduced symmetric DNA methylation.</title>
        <authorList>
            <person name="Willing E.M."/>
            <person name="Rawat V."/>
            <person name="Mandakova T."/>
            <person name="Maumus F."/>
            <person name="James G.V."/>
            <person name="Nordstroem K.J."/>
            <person name="Becker C."/>
            <person name="Warthmann N."/>
            <person name="Chica C."/>
            <person name="Szarzynska B."/>
            <person name="Zytnicki M."/>
            <person name="Albani M.C."/>
            <person name="Kiefer C."/>
            <person name="Bergonzi S."/>
            <person name="Castaings L."/>
            <person name="Mateos J.L."/>
            <person name="Berns M.C."/>
            <person name="Bujdoso N."/>
            <person name="Piofczyk T."/>
            <person name="de Lorenzo L."/>
            <person name="Barrero-Sicilia C."/>
            <person name="Mateos I."/>
            <person name="Piednoel M."/>
            <person name="Hagmann J."/>
            <person name="Chen-Min-Tao R."/>
            <person name="Iglesias-Fernandez R."/>
            <person name="Schuster S.C."/>
            <person name="Alonso-Blanco C."/>
            <person name="Roudier F."/>
            <person name="Carbonero P."/>
            <person name="Paz-Ares J."/>
            <person name="Davis S.J."/>
            <person name="Pecinka A."/>
            <person name="Quesneville H."/>
            <person name="Colot V."/>
            <person name="Lysak M.A."/>
            <person name="Weigel D."/>
            <person name="Coupland G."/>
            <person name="Schneeberger K."/>
        </authorList>
    </citation>
    <scope>NUCLEOTIDE SEQUENCE [LARGE SCALE GENOMIC DNA]</scope>
    <source>
        <strain evidence="2">cv. Pajares</strain>
    </source>
</reference>
<dbReference type="AlphaFoldDB" id="A0A087HLW9"/>
<dbReference type="Proteomes" id="UP000029120">
    <property type="component" value="Chromosome 1"/>
</dbReference>
<organism evidence="1 2">
    <name type="scientific">Arabis alpina</name>
    <name type="common">Alpine rock-cress</name>
    <dbReference type="NCBI Taxonomy" id="50452"/>
    <lineage>
        <taxon>Eukaryota</taxon>
        <taxon>Viridiplantae</taxon>
        <taxon>Streptophyta</taxon>
        <taxon>Embryophyta</taxon>
        <taxon>Tracheophyta</taxon>
        <taxon>Spermatophyta</taxon>
        <taxon>Magnoliopsida</taxon>
        <taxon>eudicotyledons</taxon>
        <taxon>Gunneridae</taxon>
        <taxon>Pentapetalae</taxon>
        <taxon>rosids</taxon>
        <taxon>malvids</taxon>
        <taxon>Brassicales</taxon>
        <taxon>Brassicaceae</taxon>
        <taxon>Arabideae</taxon>
        <taxon>Arabis</taxon>
    </lineage>
</organism>
<dbReference type="EMBL" id="CM002869">
    <property type="protein sequence ID" value="KFK43121.1"/>
    <property type="molecule type" value="Genomic_DNA"/>
</dbReference>
<evidence type="ECO:0000313" key="1">
    <source>
        <dbReference type="EMBL" id="KFK43121.1"/>
    </source>
</evidence>
<keyword evidence="2" id="KW-1185">Reference proteome</keyword>
<sequence length="58" mass="6681">MDSLRRDSSFFHSIYLLSFHTTKIINNGSQDVESNDDGFYDVGKLFDEIKGHSVKKKI</sequence>
<protein>
    <submittedName>
        <fullName evidence="1">Uncharacterized protein</fullName>
    </submittedName>
</protein>
<name>A0A087HLW9_ARAAL</name>
<evidence type="ECO:0000313" key="2">
    <source>
        <dbReference type="Proteomes" id="UP000029120"/>
    </source>
</evidence>
<gene>
    <name evidence="1" type="ordered locus">AALP_Aa1g082800</name>
</gene>